<sequence length="53" mass="6303">MKNYGVFHEKNETAIRSVFVINKEGQITYMNTSFDAKNKEHYEQVFMEINKLS</sequence>
<dbReference type="InterPro" id="IPR036249">
    <property type="entry name" value="Thioredoxin-like_sf"/>
</dbReference>
<evidence type="ECO:0000313" key="1">
    <source>
        <dbReference type="EMBL" id="MDQ0253143.1"/>
    </source>
</evidence>
<evidence type="ECO:0000313" key="2">
    <source>
        <dbReference type="Proteomes" id="UP001230005"/>
    </source>
</evidence>
<proteinExistence type="predicted"/>
<reference evidence="1 2" key="1">
    <citation type="submission" date="2023-07" db="EMBL/GenBank/DDBJ databases">
        <title>Genomic Encyclopedia of Type Strains, Phase IV (KMG-IV): sequencing the most valuable type-strain genomes for metagenomic binning, comparative biology and taxonomic classification.</title>
        <authorList>
            <person name="Goeker M."/>
        </authorList>
    </citation>
    <scope>NUCLEOTIDE SEQUENCE [LARGE SCALE GENOMIC DNA]</scope>
    <source>
        <strain evidence="1 2">DSM 9768</strain>
    </source>
</reference>
<protein>
    <submittedName>
        <fullName evidence="1">Peroxiredoxin</fullName>
    </submittedName>
</protein>
<dbReference type="EMBL" id="JAUSUG010000001">
    <property type="protein sequence ID" value="MDQ0253143.1"/>
    <property type="molecule type" value="Genomic_DNA"/>
</dbReference>
<name>A0ABT9ZPH1_9BACI</name>
<dbReference type="Proteomes" id="UP001230005">
    <property type="component" value="Unassembled WGS sequence"/>
</dbReference>
<keyword evidence="2" id="KW-1185">Reference proteome</keyword>
<comment type="caution">
    <text evidence="1">The sequence shown here is derived from an EMBL/GenBank/DDBJ whole genome shotgun (WGS) entry which is preliminary data.</text>
</comment>
<dbReference type="Gene3D" id="3.40.30.10">
    <property type="entry name" value="Glutaredoxin"/>
    <property type="match status" value="1"/>
</dbReference>
<accession>A0ABT9ZPH1</accession>
<dbReference type="SUPFAM" id="SSF52833">
    <property type="entry name" value="Thioredoxin-like"/>
    <property type="match status" value="1"/>
</dbReference>
<gene>
    <name evidence="1" type="ORF">J2S74_000515</name>
</gene>
<organism evidence="1 2">
    <name type="scientific">Evansella vedderi</name>
    <dbReference type="NCBI Taxonomy" id="38282"/>
    <lineage>
        <taxon>Bacteria</taxon>
        <taxon>Bacillati</taxon>
        <taxon>Bacillota</taxon>
        <taxon>Bacilli</taxon>
        <taxon>Bacillales</taxon>
        <taxon>Bacillaceae</taxon>
        <taxon>Evansella</taxon>
    </lineage>
</organism>